<dbReference type="RefSeq" id="WP_134060165.1">
    <property type="nucleotide sequence ID" value="NZ_SOEF01000047.1"/>
</dbReference>
<accession>A0A4R8G440</accession>
<proteinExistence type="predicted"/>
<dbReference type="EMBL" id="SOEF01000047">
    <property type="protein sequence ID" value="TDX36561.1"/>
    <property type="molecule type" value="Genomic_DNA"/>
</dbReference>
<organism evidence="2 3">
    <name type="scientific">Halanaerobium congolense</name>
    <dbReference type="NCBI Taxonomy" id="54121"/>
    <lineage>
        <taxon>Bacteria</taxon>
        <taxon>Bacillati</taxon>
        <taxon>Bacillota</taxon>
        <taxon>Clostridia</taxon>
        <taxon>Halanaerobiales</taxon>
        <taxon>Halanaerobiaceae</taxon>
        <taxon>Halanaerobium</taxon>
    </lineage>
</organism>
<gene>
    <name evidence="2" type="ORF">C7954_1476</name>
</gene>
<dbReference type="Proteomes" id="UP000295472">
    <property type="component" value="Unassembled WGS sequence"/>
</dbReference>
<evidence type="ECO:0000313" key="2">
    <source>
        <dbReference type="EMBL" id="TDX36561.1"/>
    </source>
</evidence>
<feature type="region of interest" description="Disordered" evidence="1">
    <location>
        <begin position="1"/>
        <end position="24"/>
    </location>
</feature>
<sequence length="316" mass="38076">MSDKDKFNNEPKKARNNSDDQNEKNKYISKYSENYIINDQLNKISKIINKPLIPKNKLDEIQRILNRPIISNKTLTEIQKNFAKSFEPMQDFIDNYYKTLNKFAKTIRKFNTSINWDDLEKNFRNRLRKYESLMSKFEKECWAIDADMLDDMEIINHEDFEIDKYIEKNLDEYIELFQKNSLYENHTSLILEAHELYNLNYYKHCAFSLLAVFENILSEAFDDYNIKKTKKDNIFNKTSDYIETVEDKLALNIILFRRVYNVYTILYKPSWNKHPKQLNRNWIMHGSYNYDKIGKIDILKLFQLLKAASILNYISF</sequence>
<protein>
    <recommendedName>
        <fullName evidence="4">DUF4209 domain-containing protein</fullName>
    </recommendedName>
</protein>
<name>A0A4R8G440_9FIRM</name>
<comment type="caution">
    <text evidence="2">The sequence shown here is derived from an EMBL/GenBank/DDBJ whole genome shotgun (WGS) entry which is preliminary data.</text>
</comment>
<reference evidence="2 3" key="1">
    <citation type="submission" date="2019-03" db="EMBL/GenBank/DDBJ databases">
        <title>Subsurface microbial communities from deep shales in Ohio and West Virginia, USA.</title>
        <authorList>
            <person name="Wrighton K."/>
        </authorList>
    </citation>
    <scope>NUCLEOTIDE SEQUENCE [LARGE SCALE GENOMIC DNA]</scope>
    <source>
        <strain evidence="2 3">DSMZ 11287</strain>
    </source>
</reference>
<evidence type="ECO:0000313" key="3">
    <source>
        <dbReference type="Proteomes" id="UP000295472"/>
    </source>
</evidence>
<evidence type="ECO:0008006" key="4">
    <source>
        <dbReference type="Google" id="ProtNLM"/>
    </source>
</evidence>
<evidence type="ECO:0000256" key="1">
    <source>
        <dbReference type="SAM" id="MobiDB-lite"/>
    </source>
</evidence>
<dbReference type="AlphaFoldDB" id="A0A4R8G440"/>
<dbReference type="GeneID" id="57013885"/>